<accession>A0A6A6WM46</accession>
<evidence type="ECO:0000313" key="2">
    <source>
        <dbReference type="EMBL" id="KAF2763275.1"/>
    </source>
</evidence>
<proteinExistence type="predicted"/>
<gene>
    <name evidence="2" type="ORF">EJ05DRAFT_32758</name>
</gene>
<protein>
    <submittedName>
        <fullName evidence="2">Uncharacterized protein</fullName>
    </submittedName>
</protein>
<keyword evidence="1" id="KW-0472">Membrane</keyword>
<dbReference type="EMBL" id="ML996565">
    <property type="protein sequence ID" value="KAF2763275.1"/>
    <property type="molecule type" value="Genomic_DNA"/>
</dbReference>
<name>A0A6A6WM46_9PEZI</name>
<dbReference type="AlphaFoldDB" id="A0A6A6WM46"/>
<feature type="transmembrane region" description="Helical" evidence="1">
    <location>
        <begin position="147"/>
        <end position="164"/>
    </location>
</feature>
<organism evidence="2 3">
    <name type="scientific">Pseudovirgaria hyperparasitica</name>
    <dbReference type="NCBI Taxonomy" id="470096"/>
    <lineage>
        <taxon>Eukaryota</taxon>
        <taxon>Fungi</taxon>
        <taxon>Dikarya</taxon>
        <taxon>Ascomycota</taxon>
        <taxon>Pezizomycotina</taxon>
        <taxon>Dothideomycetes</taxon>
        <taxon>Dothideomycetes incertae sedis</taxon>
        <taxon>Acrospermales</taxon>
        <taxon>Acrospermaceae</taxon>
        <taxon>Pseudovirgaria</taxon>
    </lineage>
</organism>
<sequence length="170" mass="20051">MVRGRHLASAPVDPRTIYHTAEVNLIRLIITSDQEARQAITPSTMDRSRRPTKVHIRFHYLSTRQSCSRNNELSATTGNISTIKIHDKQVFLLNLLRPKHSCNHSHVFLFVPLFRVSKSTHFLTSQFKRRIFLSMKLAMLRQPRQRFLVFELLSIILFLVNRLHRKRRQV</sequence>
<keyword evidence="1" id="KW-1133">Transmembrane helix</keyword>
<dbReference type="Proteomes" id="UP000799437">
    <property type="component" value="Unassembled WGS sequence"/>
</dbReference>
<evidence type="ECO:0000256" key="1">
    <source>
        <dbReference type="SAM" id="Phobius"/>
    </source>
</evidence>
<reference evidence="2" key="1">
    <citation type="journal article" date="2020" name="Stud. Mycol.">
        <title>101 Dothideomycetes genomes: a test case for predicting lifestyles and emergence of pathogens.</title>
        <authorList>
            <person name="Haridas S."/>
            <person name="Albert R."/>
            <person name="Binder M."/>
            <person name="Bloem J."/>
            <person name="Labutti K."/>
            <person name="Salamov A."/>
            <person name="Andreopoulos B."/>
            <person name="Baker S."/>
            <person name="Barry K."/>
            <person name="Bills G."/>
            <person name="Bluhm B."/>
            <person name="Cannon C."/>
            <person name="Castanera R."/>
            <person name="Culley D."/>
            <person name="Daum C."/>
            <person name="Ezra D."/>
            <person name="Gonzalez J."/>
            <person name="Henrissat B."/>
            <person name="Kuo A."/>
            <person name="Liang C."/>
            <person name="Lipzen A."/>
            <person name="Lutzoni F."/>
            <person name="Magnuson J."/>
            <person name="Mondo S."/>
            <person name="Nolan M."/>
            <person name="Ohm R."/>
            <person name="Pangilinan J."/>
            <person name="Park H.-J."/>
            <person name="Ramirez L."/>
            <person name="Alfaro M."/>
            <person name="Sun H."/>
            <person name="Tritt A."/>
            <person name="Yoshinaga Y."/>
            <person name="Zwiers L.-H."/>
            <person name="Turgeon B."/>
            <person name="Goodwin S."/>
            <person name="Spatafora J."/>
            <person name="Crous P."/>
            <person name="Grigoriev I."/>
        </authorList>
    </citation>
    <scope>NUCLEOTIDE SEQUENCE</scope>
    <source>
        <strain evidence="2">CBS 121739</strain>
    </source>
</reference>
<dbReference type="GeneID" id="54481868"/>
<keyword evidence="3" id="KW-1185">Reference proteome</keyword>
<dbReference type="RefSeq" id="XP_033605726.1">
    <property type="nucleotide sequence ID" value="XM_033740814.1"/>
</dbReference>
<keyword evidence="1" id="KW-0812">Transmembrane</keyword>
<evidence type="ECO:0000313" key="3">
    <source>
        <dbReference type="Proteomes" id="UP000799437"/>
    </source>
</evidence>